<dbReference type="Proteomes" id="UP000663824">
    <property type="component" value="Unassembled WGS sequence"/>
</dbReference>
<dbReference type="GO" id="GO:0009611">
    <property type="term" value="P:response to wounding"/>
    <property type="evidence" value="ECO:0007669"/>
    <property type="project" value="InterPro"/>
</dbReference>
<gene>
    <name evidence="1" type="ORF">MBJ925_LOCUS35999</name>
</gene>
<dbReference type="InterPro" id="IPR000864">
    <property type="entry name" value="Prot_inh_pot1"/>
</dbReference>
<evidence type="ECO:0000313" key="1">
    <source>
        <dbReference type="EMBL" id="CAF2213359.1"/>
    </source>
</evidence>
<proteinExistence type="predicted"/>
<protein>
    <submittedName>
        <fullName evidence="1">Uncharacterized protein</fullName>
    </submittedName>
</protein>
<dbReference type="GO" id="GO:0004867">
    <property type="term" value="F:serine-type endopeptidase inhibitor activity"/>
    <property type="evidence" value="ECO:0007669"/>
    <property type="project" value="InterPro"/>
</dbReference>
<reference evidence="1" key="1">
    <citation type="submission" date="2021-02" db="EMBL/GenBank/DDBJ databases">
        <authorList>
            <person name="Nowell W R."/>
        </authorList>
    </citation>
    <scope>NUCLEOTIDE SEQUENCE</scope>
</reference>
<dbReference type="AlphaFoldDB" id="A0A816ZHV1"/>
<evidence type="ECO:0000313" key="2">
    <source>
        <dbReference type="Proteomes" id="UP000663824"/>
    </source>
</evidence>
<dbReference type="EMBL" id="CAJNRE010019859">
    <property type="protein sequence ID" value="CAF2213359.1"/>
    <property type="molecule type" value="Genomic_DNA"/>
</dbReference>
<sequence length="72" mass="8129">MSSGCFDLRKRWDNLVGKSKEEAIQTIKQDGEKNIEVMDDNTPAASTTIKSGVVRIILDEHKKVKYPPLRQA</sequence>
<comment type="caution">
    <text evidence="1">The sequence shown here is derived from an EMBL/GenBank/DDBJ whole genome shotgun (WGS) entry which is preliminary data.</text>
</comment>
<dbReference type="Gene3D" id="3.30.10.10">
    <property type="entry name" value="Trypsin Inhibitor V, subunit A"/>
    <property type="match status" value="1"/>
</dbReference>
<organism evidence="1 2">
    <name type="scientific">Rotaria magnacalcarata</name>
    <dbReference type="NCBI Taxonomy" id="392030"/>
    <lineage>
        <taxon>Eukaryota</taxon>
        <taxon>Metazoa</taxon>
        <taxon>Spiralia</taxon>
        <taxon>Gnathifera</taxon>
        <taxon>Rotifera</taxon>
        <taxon>Eurotatoria</taxon>
        <taxon>Bdelloidea</taxon>
        <taxon>Philodinida</taxon>
        <taxon>Philodinidae</taxon>
        <taxon>Rotaria</taxon>
    </lineage>
</organism>
<name>A0A816ZHV1_9BILA</name>
<accession>A0A816ZHV1</accession>
<dbReference type="Pfam" id="PF00280">
    <property type="entry name" value="potato_inhibit"/>
    <property type="match status" value="1"/>
</dbReference>